<dbReference type="Pfam" id="PF19045">
    <property type="entry name" value="Ligase_CoA_2"/>
    <property type="match status" value="1"/>
</dbReference>
<dbReference type="SMART" id="SM00881">
    <property type="entry name" value="CoA_binding"/>
    <property type="match status" value="1"/>
</dbReference>
<comment type="caution">
    <text evidence="6">The sequence shown here is derived from an EMBL/GenBank/DDBJ whole genome shotgun (WGS) entry which is preliminary data.</text>
</comment>
<organism evidence="6 7">
    <name type="scientific">Natronomicrosphaera hydrolytica</name>
    <dbReference type="NCBI Taxonomy" id="3242702"/>
    <lineage>
        <taxon>Bacteria</taxon>
        <taxon>Pseudomonadati</taxon>
        <taxon>Planctomycetota</taxon>
        <taxon>Phycisphaerae</taxon>
        <taxon>Phycisphaerales</taxon>
        <taxon>Phycisphaeraceae</taxon>
        <taxon>Natronomicrosphaera</taxon>
    </lineage>
</organism>
<dbReference type="InterPro" id="IPR011761">
    <property type="entry name" value="ATP-grasp"/>
</dbReference>
<proteinExistence type="predicted"/>
<dbReference type="Gene3D" id="3.40.50.720">
    <property type="entry name" value="NAD(P)-binding Rossmann-like Domain"/>
    <property type="match status" value="1"/>
</dbReference>
<sequence length="716" mass="77160">MADNLHALLNPRSVAVIGISRNPDSFGYPLVEIAQRCGYEGELHLVNPNADMILGLKCYDSVLDVPGEVDVALIMVPKKLTSAAVEDCTAKGVKGIVIITAGFAEDGADGGALQTALVEKARTRGIRIVGPNTLGYYSAPAKLDALMSGFIKPGHTALITQSGNLTTSLTFPGAERGLGFSYVVGLGNQADVEVHDFVRYFRDDPHTRSIAIHIEGLRDGRQFVEEVREAAKVKPVVVLKSGRTEAGAKVVASHTASIAGNDAIYSAALKQAGAIQVHDIAEFTSLLMAFNQQKTAAGNRVCVISEGGGDCALTSDACVQKGLVVPELSQATQDRLKQFIPPNGSVVNPIDLAGWENVVEATEAAINDASIDGVIIVGGFAGFFNISPKELDKERIYVERMCDLIGRSSKPILIYSYFASYKPSELVDILQKHNVPLFYSHHDAVNTMAALVKQHENQSRQGTWLAKRDEQPAIEIDPAIRESARRGSLLEPEAKQLLRAYDLPYPDERIAETPDEAVRYAETIGYPVAMKIISKDISHKSDAGCVKLTLGNENDVRQAYDDIIANARRYDPTAELAGVLVTRMDVTDGVEVIIGGLNDPVFGPVVMFGLGGIFVEVLKDVAFRVCPLDHTETDAMIREIAAFPLLTGARGTRPVDLEAIREALMKVSQLLMDNPYIAEVDLNPIKVHAEGLLVLDARMITLADQPVGSSAEQCPA</sequence>
<accession>A0ABV4U3K4</accession>
<dbReference type="Gene3D" id="3.30.470.20">
    <property type="entry name" value="ATP-grasp fold, B domain"/>
    <property type="match status" value="1"/>
</dbReference>
<dbReference type="Pfam" id="PF13607">
    <property type="entry name" value="Succ_CoA_lig"/>
    <property type="match status" value="1"/>
</dbReference>
<dbReference type="InterPro" id="IPR013815">
    <property type="entry name" value="ATP_grasp_subdomain_1"/>
</dbReference>
<name>A0ABV4U3K4_9BACT</name>
<dbReference type="Gene3D" id="3.30.1490.20">
    <property type="entry name" value="ATP-grasp fold, A domain"/>
    <property type="match status" value="1"/>
</dbReference>
<dbReference type="Proteomes" id="UP001575105">
    <property type="component" value="Unassembled WGS sequence"/>
</dbReference>
<evidence type="ECO:0000256" key="3">
    <source>
        <dbReference type="ARBA" id="ARBA00022840"/>
    </source>
</evidence>
<feature type="domain" description="ATP-grasp" evidence="5">
    <location>
        <begin position="495"/>
        <end position="531"/>
    </location>
</feature>
<dbReference type="InterPro" id="IPR043938">
    <property type="entry name" value="Ligase_CoA_dom"/>
</dbReference>
<evidence type="ECO:0000256" key="4">
    <source>
        <dbReference type="PROSITE-ProRule" id="PRU00409"/>
    </source>
</evidence>
<dbReference type="InterPro" id="IPR003781">
    <property type="entry name" value="CoA-bd"/>
</dbReference>
<dbReference type="RefSeq" id="WP_425344357.1">
    <property type="nucleotide sequence ID" value="NZ_JBGUBD010000002.1"/>
</dbReference>
<dbReference type="InterPro" id="IPR016102">
    <property type="entry name" value="Succinyl-CoA_synth-like"/>
</dbReference>
<keyword evidence="1 6" id="KW-0436">Ligase</keyword>
<dbReference type="SUPFAM" id="SSF52210">
    <property type="entry name" value="Succinyl-CoA synthetase domains"/>
    <property type="match status" value="2"/>
</dbReference>
<protein>
    <submittedName>
        <fullName evidence="6">Acetate--CoA ligase family protein</fullName>
    </submittedName>
</protein>
<dbReference type="Pfam" id="PF13549">
    <property type="entry name" value="ATP-grasp_5"/>
    <property type="match status" value="1"/>
</dbReference>
<keyword evidence="2 4" id="KW-0547">Nucleotide-binding</keyword>
<keyword evidence="3 4" id="KW-0067">ATP-binding</keyword>
<dbReference type="GO" id="GO:0016874">
    <property type="term" value="F:ligase activity"/>
    <property type="evidence" value="ECO:0007669"/>
    <property type="project" value="UniProtKB-KW"/>
</dbReference>
<evidence type="ECO:0000256" key="1">
    <source>
        <dbReference type="ARBA" id="ARBA00022598"/>
    </source>
</evidence>
<evidence type="ECO:0000256" key="2">
    <source>
        <dbReference type="ARBA" id="ARBA00022741"/>
    </source>
</evidence>
<keyword evidence="7" id="KW-1185">Reference proteome</keyword>
<dbReference type="PROSITE" id="PS50975">
    <property type="entry name" value="ATP_GRASP"/>
    <property type="match status" value="1"/>
</dbReference>
<dbReference type="InterPro" id="IPR032875">
    <property type="entry name" value="Succ_CoA_lig_flav_dom"/>
</dbReference>
<dbReference type="InterPro" id="IPR051538">
    <property type="entry name" value="Acyl-CoA_Synth/Transferase"/>
</dbReference>
<evidence type="ECO:0000313" key="7">
    <source>
        <dbReference type="Proteomes" id="UP001575105"/>
    </source>
</evidence>
<dbReference type="PANTHER" id="PTHR43334:SF1">
    <property type="entry name" value="3-HYDROXYPROPIONATE--COA LIGASE [ADP-FORMING]"/>
    <property type="match status" value="1"/>
</dbReference>
<dbReference type="SUPFAM" id="SSF56059">
    <property type="entry name" value="Glutathione synthetase ATP-binding domain-like"/>
    <property type="match status" value="1"/>
</dbReference>
<dbReference type="PANTHER" id="PTHR43334">
    <property type="entry name" value="ACETATE--COA LIGASE [ADP-FORMING]"/>
    <property type="match status" value="1"/>
</dbReference>
<reference evidence="6 7" key="1">
    <citation type="submission" date="2024-08" db="EMBL/GenBank/DDBJ databases">
        <title>Whole-genome sequencing of halo(alkali)philic microorganisms from hypersaline lakes.</title>
        <authorList>
            <person name="Sorokin D.Y."/>
            <person name="Merkel A.Y."/>
            <person name="Messina E."/>
            <person name="Yakimov M."/>
        </authorList>
    </citation>
    <scope>NUCLEOTIDE SEQUENCE [LARGE SCALE GENOMIC DNA]</scope>
    <source>
        <strain evidence="6 7">AB-hyl4</strain>
    </source>
</reference>
<gene>
    <name evidence="6" type="ORF">ACERK3_03895</name>
</gene>
<evidence type="ECO:0000313" key="6">
    <source>
        <dbReference type="EMBL" id="MFA9477432.1"/>
    </source>
</evidence>
<dbReference type="EMBL" id="JBGUBD010000002">
    <property type="protein sequence ID" value="MFA9477432.1"/>
    <property type="molecule type" value="Genomic_DNA"/>
</dbReference>
<evidence type="ECO:0000259" key="5">
    <source>
        <dbReference type="PROSITE" id="PS50975"/>
    </source>
</evidence>
<dbReference type="Gene3D" id="3.40.50.261">
    <property type="entry name" value="Succinyl-CoA synthetase domains"/>
    <property type="match status" value="2"/>
</dbReference>
<dbReference type="InterPro" id="IPR036291">
    <property type="entry name" value="NAD(P)-bd_dom_sf"/>
</dbReference>
<dbReference type="SUPFAM" id="SSF51735">
    <property type="entry name" value="NAD(P)-binding Rossmann-fold domains"/>
    <property type="match status" value="1"/>
</dbReference>
<dbReference type="Pfam" id="PF13380">
    <property type="entry name" value="CoA_binding_2"/>
    <property type="match status" value="1"/>
</dbReference>